<dbReference type="EC" id="2.7.13.3" evidence="3"/>
<dbReference type="PANTHER" id="PTHR45436">
    <property type="entry name" value="SENSOR HISTIDINE KINASE YKOH"/>
    <property type="match status" value="1"/>
</dbReference>
<dbReference type="Proteomes" id="UP001320876">
    <property type="component" value="Unassembled WGS sequence"/>
</dbReference>
<dbReference type="InterPro" id="IPR004358">
    <property type="entry name" value="Sig_transdc_His_kin-like_C"/>
</dbReference>
<evidence type="ECO:0000256" key="9">
    <source>
        <dbReference type="ARBA" id="ARBA00023012"/>
    </source>
</evidence>
<dbReference type="Gene3D" id="6.10.340.10">
    <property type="match status" value="1"/>
</dbReference>
<evidence type="ECO:0000256" key="7">
    <source>
        <dbReference type="ARBA" id="ARBA00022777"/>
    </source>
</evidence>
<gene>
    <name evidence="14" type="ORF">OKA05_10370</name>
</gene>
<keyword evidence="9" id="KW-0902">Two-component regulatory system</keyword>
<dbReference type="CDD" id="cd06225">
    <property type="entry name" value="HAMP"/>
    <property type="match status" value="1"/>
</dbReference>
<feature type="transmembrane region" description="Helical" evidence="11">
    <location>
        <begin position="159"/>
        <end position="182"/>
    </location>
</feature>
<evidence type="ECO:0000256" key="8">
    <source>
        <dbReference type="ARBA" id="ARBA00022989"/>
    </source>
</evidence>
<evidence type="ECO:0000313" key="15">
    <source>
        <dbReference type="Proteomes" id="UP001320876"/>
    </source>
</evidence>
<keyword evidence="4" id="KW-0597">Phosphoprotein</keyword>
<dbReference type="InterPro" id="IPR005467">
    <property type="entry name" value="His_kinase_dom"/>
</dbReference>
<dbReference type="SUPFAM" id="SSF55874">
    <property type="entry name" value="ATPase domain of HSP90 chaperone/DNA topoisomerase II/histidine kinase"/>
    <property type="match status" value="1"/>
</dbReference>
<keyword evidence="8 11" id="KW-1133">Transmembrane helix</keyword>
<dbReference type="PROSITE" id="PS50885">
    <property type="entry name" value="HAMP"/>
    <property type="match status" value="1"/>
</dbReference>
<evidence type="ECO:0000256" key="6">
    <source>
        <dbReference type="ARBA" id="ARBA00022692"/>
    </source>
</evidence>
<name>A0ABT3GHI5_9BACT</name>
<keyword evidence="7 14" id="KW-0418">Kinase</keyword>
<evidence type="ECO:0000256" key="1">
    <source>
        <dbReference type="ARBA" id="ARBA00000085"/>
    </source>
</evidence>
<dbReference type="SUPFAM" id="SSF158472">
    <property type="entry name" value="HAMP domain-like"/>
    <property type="match status" value="1"/>
</dbReference>
<dbReference type="Gene3D" id="3.30.565.10">
    <property type="entry name" value="Histidine kinase-like ATPase, C-terminal domain"/>
    <property type="match status" value="1"/>
</dbReference>
<evidence type="ECO:0000256" key="10">
    <source>
        <dbReference type="ARBA" id="ARBA00023136"/>
    </source>
</evidence>
<organism evidence="14 15">
    <name type="scientific">Luteolibacter arcticus</name>
    <dbReference type="NCBI Taxonomy" id="1581411"/>
    <lineage>
        <taxon>Bacteria</taxon>
        <taxon>Pseudomonadati</taxon>
        <taxon>Verrucomicrobiota</taxon>
        <taxon>Verrucomicrobiia</taxon>
        <taxon>Verrucomicrobiales</taxon>
        <taxon>Verrucomicrobiaceae</taxon>
        <taxon>Luteolibacter</taxon>
    </lineage>
</organism>
<dbReference type="Pfam" id="PF02518">
    <property type="entry name" value="HATPase_c"/>
    <property type="match status" value="1"/>
</dbReference>
<keyword evidence="10 11" id="KW-0472">Membrane</keyword>
<keyword evidence="6 11" id="KW-0812">Transmembrane</keyword>
<dbReference type="CDD" id="cd00082">
    <property type="entry name" value="HisKA"/>
    <property type="match status" value="1"/>
</dbReference>
<evidence type="ECO:0000256" key="11">
    <source>
        <dbReference type="SAM" id="Phobius"/>
    </source>
</evidence>
<keyword evidence="5" id="KW-0808">Transferase</keyword>
<keyword evidence="15" id="KW-1185">Reference proteome</keyword>
<dbReference type="InterPro" id="IPR050428">
    <property type="entry name" value="TCS_sensor_his_kinase"/>
</dbReference>
<dbReference type="CDD" id="cd00075">
    <property type="entry name" value="HATPase"/>
    <property type="match status" value="1"/>
</dbReference>
<dbReference type="RefSeq" id="WP_264487062.1">
    <property type="nucleotide sequence ID" value="NZ_JAPDDT010000003.1"/>
</dbReference>
<dbReference type="SUPFAM" id="SSF47384">
    <property type="entry name" value="Homodimeric domain of signal transducing histidine kinase"/>
    <property type="match status" value="1"/>
</dbReference>
<dbReference type="Gene3D" id="1.10.287.130">
    <property type="match status" value="1"/>
</dbReference>
<evidence type="ECO:0000256" key="4">
    <source>
        <dbReference type="ARBA" id="ARBA00022553"/>
    </source>
</evidence>
<dbReference type="InterPro" id="IPR036890">
    <property type="entry name" value="HATPase_C_sf"/>
</dbReference>
<dbReference type="SMART" id="SM00304">
    <property type="entry name" value="HAMP"/>
    <property type="match status" value="1"/>
</dbReference>
<dbReference type="InterPro" id="IPR003594">
    <property type="entry name" value="HATPase_dom"/>
</dbReference>
<dbReference type="EMBL" id="JAPDDT010000003">
    <property type="protein sequence ID" value="MCW1922956.1"/>
    <property type="molecule type" value="Genomic_DNA"/>
</dbReference>
<comment type="catalytic activity">
    <reaction evidence="1">
        <text>ATP + protein L-histidine = ADP + protein N-phospho-L-histidine.</text>
        <dbReference type="EC" id="2.7.13.3"/>
    </reaction>
</comment>
<dbReference type="InterPro" id="IPR003661">
    <property type="entry name" value="HisK_dim/P_dom"/>
</dbReference>
<accession>A0ABT3GHI5</accession>
<dbReference type="SMART" id="SM00388">
    <property type="entry name" value="HisKA"/>
    <property type="match status" value="1"/>
</dbReference>
<comment type="caution">
    <text evidence="14">The sequence shown here is derived from an EMBL/GenBank/DDBJ whole genome shotgun (WGS) entry which is preliminary data.</text>
</comment>
<evidence type="ECO:0000256" key="5">
    <source>
        <dbReference type="ARBA" id="ARBA00022679"/>
    </source>
</evidence>
<dbReference type="PROSITE" id="PS50109">
    <property type="entry name" value="HIS_KIN"/>
    <property type="match status" value="1"/>
</dbReference>
<dbReference type="Pfam" id="PF00512">
    <property type="entry name" value="HisKA"/>
    <property type="match status" value="1"/>
</dbReference>
<evidence type="ECO:0000313" key="14">
    <source>
        <dbReference type="EMBL" id="MCW1922956.1"/>
    </source>
</evidence>
<feature type="domain" description="HAMP" evidence="13">
    <location>
        <begin position="183"/>
        <end position="236"/>
    </location>
</feature>
<evidence type="ECO:0000259" key="13">
    <source>
        <dbReference type="PROSITE" id="PS50885"/>
    </source>
</evidence>
<dbReference type="InterPro" id="IPR036097">
    <property type="entry name" value="HisK_dim/P_sf"/>
</dbReference>
<dbReference type="InterPro" id="IPR003660">
    <property type="entry name" value="HAMP_dom"/>
</dbReference>
<dbReference type="PRINTS" id="PR00344">
    <property type="entry name" value="BCTRLSENSOR"/>
</dbReference>
<proteinExistence type="predicted"/>
<comment type="subcellular location">
    <subcellularLocation>
        <location evidence="2">Membrane</location>
    </subcellularLocation>
</comment>
<evidence type="ECO:0000259" key="12">
    <source>
        <dbReference type="PROSITE" id="PS50109"/>
    </source>
</evidence>
<evidence type="ECO:0000256" key="3">
    <source>
        <dbReference type="ARBA" id="ARBA00012438"/>
    </source>
</evidence>
<feature type="domain" description="Histidine kinase" evidence="12">
    <location>
        <begin position="244"/>
        <end position="464"/>
    </location>
</feature>
<evidence type="ECO:0000256" key="2">
    <source>
        <dbReference type="ARBA" id="ARBA00004370"/>
    </source>
</evidence>
<protein>
    <recommendedName>
        <fullName evidence="3">histidine kinase</fullName>
        <ecNumber evidence="3">2.7.13.3</ecNumber>
    </recommendedName>
</protein>
<dbReference type="SMART" id="SM00387">
    <property type="entry name" value="HATPase_c"/>
    <property type="match status" value="1"/>
</dbReference>
<dbReference type="GO" id="GO:0016301">
    <property type="term" value="F:kinase activity"/>
    <property type="evidence" value="ECO:0007669"/>
    <property type="project" value="UniProtKB-KW"/>
</dbReference>
<reference evidence="14 15" key="1">
    <citation type="submission" date="2022-10" db="EMBL/GenBank/DDBJ databases">
        <title>Luteolibacter arcticus strain CCTCC AB 2014275, whole genome shotgun sequencing project.</title>
        <authorList>
            <person name="Zhao G."/>
            <person name="Shen L."/>
        </authorList>
    </citation>
    <scope>NUCLEOTIDE SEQUENCE [LARGE SCALE GENOMIC DNA]</scope>
    <source>
        <strain evidence="14 15">CCTCC AB 2014275</strain>
    </source>
</reference>
<sequence>MIRWLKFSRSLRWRVQLWHGVLLAIVLGALAAREWNVRVDLLKRDLDNDIYRAAFLIDAAVHGRNSAAPAATSLPLGAAALLPEHRAGGMYYAIWRNGEALPYEVSENVPADLFKPTAEHEGLLPTRPDLRAWFINSVRGGYVVAGRSLERDAAGWRWLGLKIAGVAAAIWAAVMLAGWWLVGRELRPMQAIEEAAGKIANGDLARRIQTRETESELGALAAVLNETFARLEGSFAQQARFTADAAHELRTPVSVILTHAQNALAGDGLDADSREAIEACERAAQWMRRMIGSLLQLARLDAGQEPPPRDVIDLAAVAAEAVELLRPVAAGRNVTMTTDFQSATVLGDTVGLAQVITNLVGNAIHHGHEGGQVRVRVAAENDPDGGTNGVLIEVADDGPGIPADHAARVFDRFYRVDAARTGIAGRTGLGLAISKAIVEAHHGTITVHSGAGKGAAFSVQLPAT</sequence>
<dbReference type="PANTHER" id="PTHR45436:SF5">
    <property type="entry name" value="SENSOR HISTIDINE KINASE TRCS"/>
    <property type="match status" value="1"/>
</dbReference>
<dbReference type="Pfam" id="PF00672">
    <property type="entry name" value="HAMP"/>
    <property type="match status" value="1"/>
</dbReference>